<evidence type="ECO:0000256" key="3">
    <source>
        <dbReference type="ARBA" id="ARBA00023239"/>
    </source>
</evidence>
<dbReference type="AlphaFoldDB" id="A0A840IBY7"/>
<proteinExistence type="inferred from homology"/>
<evidence type="ECO:0000256" key="1">
    <source>
        <dbReference type="ARBA" id="ARBA00009405"/>
    </source>
</evidence>
<dbReference type="InterPro" id="IPR043594">
    <property type="entry name" value="HMGL"/>
</dbReference>
<keyword evidence="2" id="KW-0479">Metal-binding</keyword>
<evidence type="ECO:0000256" key="2">
    <source>
        <dbReference type="ARBA" id="ARBA00022723"/>
    </source>
</evidence>
<dbReference type="GO" id="GO:0006552">
    <property type="term" value="P:L-leucine catabolic process"/>
    <property type="evidence" value="ECO:0007669"/>
    <property type="project" value="TreeGrafter"/>
</dbReference>
<dbReference type="Gene3D" id="3.20.20.70">
    <property type="entry name" value="Aldolase class I"/>
    <property type="match status" value="1"/>
</dbReference>
<dbReference type="GO" id="GO:0046951">
    <property type="term" value="P:ketone body biosynthetic process"/>
    <property type="evidence" value="ECO:0007669"/>
    <property type="project" value="TreeGrafter"/>
</dbReference>
<dbReference type="EMBL" id="JACHNU010000002">
    <property type="protein sequence ID" value="MBB4662222.1"/>
    <property type="molecule type" value="Genomic_DNA"/>
</dbReference>
<dbReference type="Pfam" id="PF00682">
    <property type="entry name" value="HMGL-like"/>
    <property type="match status" value="1"/>
</dbReference>
<gene>
    <name evidence="5" type="ORF">BDZ31_001808</name>
</gene>
<dbReference type="InterPro" id="IPR013785">
    <property type="entry name" value="Aldolase_TIM"/>
</dbReference>
<dbReference type="PANTHER" id="PTHR42738:SF7">
    <property type="entry name" value="HYDROXYMETHYLGLUTARYL-COA LYASE"/>
    <property type="match status" value="1"/>
</dbReference>
<dbReference type="EC" id="4.1.3.4" evidence="5"/>
<dbReference type="CDD" id="cd07938">
    <property type="entry name" value="DRE_TIM_HMGL"/>
    <property type="match status" value="1"/>
</dbReference>
<feature type="domain" description="Pyruvate carboxyltransferase" evidence="4">
    <location>
        <begin position="11"/>
        <end position="272"/>
    </location>
</feature>
<evidence type="ECO:0000259" key="4">
    <source>
        <dbReference type="PROSITE" id="PS50991"/>
    </source>
</evidence>
<reference evidence="5 6" key="1">
    <citation type="submission" date="2020-08" db="EMBL/GenBank/DDBJ databases">
        <title>Genomic Encyclopedia of Archaeal and Bacterial Type Strains, Phase II (KMG-II): from individual species to whole genera.</title>
        <authorList>
            <person name="Goeker M."/>
        </authorList>
    </citation>
    <scope>NUCLEOTIDE SEQUENCE [LARGE SCALE GENOMIC DNA]</scope>
    <source>
        <strain evidence="5 6">DSM 23288</strain>
    </source>
</reference>
<name>A0A840IBY7_9ACTN</name>
<comment type="caution">
    <text evidence="5">The sequence shown here is derived from an EMBL/GenBank/DDBJ whole genome shotgun (WGS) entry which is preliminary data.</text>
</comment>
<dbReference type="InterPro" id="IPR000891">
    <property type="entry name" value="PYR_CT"/>
</dbReference>
<dbReference type="RefSeq" id="WP_183341258.1">
    <property type="nucleotide sequence ID" value="NZ_JACHNU010000002.1"/>
</dbReference>
<keyword evidence="6" id="KW-1185">Reference proteome</keyword>
<dbReference type="PANTHER" id="PTHR42738">
    <property type="entry name" value="HYDROXYMETHYLGLUTARYL-COA LYASE"/>
    <property type="match status" value="1"/>
</dbReference>
<comment type="similarity">
    <text evidence="1">Belongs to the HMG-CoA lyase family.</text>
</comment>
<protein>
    <submittedName>
        <fullName evidence="5">Hydroxymethylglutaryl-CoA lyase</fullName>
        <ecNumber evidence="5">4.1.3.4</ecNumber>
    </submittedName>
</protein>
<dbReference type="SUPFAM" id="SSF51569">
    <property type="entry name" value="Aldolase"/>
    <property type="match status" value="1"/>
</dbReference>
<dbReference type="NCBIfam" id="NF004283">
    <property type="entry name" value="PRK05692.1"/>
    <property type="match status" value="1"/>
</dbReference>
<evidence type="ECO:0000313" key="5">
    <source>
        <dbReference type="EMBL" id="MBB4662222.1"/>
    </source>
</evidence>
<dbReference type="PROSITE" id="PS50991">
    <property type="entry name" value="PYR_CT"/>
    <property type="match status" value="1"/>
</dbReference>
<accession>A0A840IBY7</accession>
<sequence>MSAPWTLPAAVELRDVGPRDGLQVHRPLPLEQRARLVRALAAAGLKRIEVGAFVSPRAVPAMAGSGELLELLGPLPGVTRAALVPNARGARDALAAGADELTVTVSASEGYSRSNTNMSRAEALAQVEAIGALAGDAGVPVDVVISCAFGCPYEGDVAPAEVARIAAAARAAGAARITCADTTGLATPPRVAALVGKLGAEIGLHFHETRATGLVNAWAGLTLGVARFDSSVGGLGGSPFAPGSAGNVATEALVHLFEAAGVATGVDLPALLDASRMLAELVGEPPTPLARHGGG</sequence>
<organism evidence="5 6">
    <name type="scientific">Conexibacter arvalis</name>
    <dbReference type="NCBI Taxonomy" id="912552"/>
    <lineage>
        <taxon>Bacteria</taxon>
        <taxon>Bacillati</taxon>
        <taxon>Actinomycetota</taxon>
        <taxon>Thermoleophilia</taxon>
        <taxon>Solirubrobacterales</taxon>
        <taxon>Conexibacteraceae</taxon>
        <taxon>Conexibacter</taxon>
    </lineage>
</organism>
<keyword evidence="3 5" id="KW-0456">Lyase</keyword>
<evidence type="ECO:0000313" key="6">
    <source>
        <dbReference type="Proteomes" id="UP000585272"/>
    </source>
</evidence>
<dbReference type="Proteomes" id="UP000585272">
    <property type="component" value="Unassembled WGS sequence"/>
</dbReference>
<dbReference type="GO" id="GO:0004419">
    <property type="term" value="F:hydroxymethylglutaryl-CoA lyase activity"/>
    <property type="evidence" value="ECO:0007669"/>
    <property type="project" value="UniProtKB-EC"/>
</dbReference>
<dbReference type="GO" id="GO:0046872">
    <property type="term" value="F:metal ion binding"/>
    <property type="evidence" value="ECO:0007669"/>
    <property type="project" value="UniProtKB-KW"/>
</dbReference>